<accession>A0A1W2FF61</accession>
<dbReference type="RefSeq" id="WP_143446738.1">
    <property type="nucleotide sequence ID" value="NZ_FWXV01000006.1"/>
</dbReference>
<feature type="region of interest" description="Disordered" evidence="1">
    <location>
        <begin position="95"/>
        <end position="128"/>
    </location>
</feature>
<gene>
    <name evidence="3" type="ORF">SAMN05661093_06464</name>
</gene>
<evidence type="ECO:0000256" key="1">
    <source>
        <dbReference type="SAM" id="MobiDB-lite"/>
    </source>
</evidence>
<dbReference type="OrthoDB" id="9826125at2"/>
<organism evidence="3 4">
    <name type="scientific">Kibdelosporangium aridum</name>
    <dbReference type="NCBI Taxonomy" id="2030"/>
    <lineage>
        <taxon>Bacteria</taxon>
        <taxon>Bacillati</taxon>
        <taxon>Actinomycetota</taxon>
        <taxon>Actinomycetes</taxon>
        <taxon>Pseudonocardiales</taxon>
        <taxon>Pseudonocardiaceae</taxon>
        <taxon>Kibdelosporangium</taxon>
    </lineage>
</organism>
<evidence type="ECO:0000256" key="2">
    <source>
        <dbReference type="SAM" id="SignalP"/>
    </source>
</evidence>
<keyword evidence="4" id="KW-1185">Reference proteome</keyword>
<name>A0A1W2FF61_KIBAR</name>
<dbReference type="AlphaFoldDB" id="A0A1W2FF61"/>
<dbReference type="Proteomes" id="UP000192674">
    <property type="component" value="Unassembled WGS sequence"/>
</dbReference>
<proteinExistence type="predicted"/>
<keyword evidence="2" id="KW-0732">Signal</keyword>
<evidence type="ECO:0000313" key="4">
    <source>
        <dbReference type="Proteomes" id="UP000192674"/>
    </source>
</evidence>
<feature type="chain" id="PRO_5038509593" evidence="2">
    <location>
        <begin position="29"/>
        <end position="128"/>
    </location>
</feature>
<sequence>MRKYWLSTVGLTTTLGISLMCLAGPGHATPAPQSHSAPQEANCGNFKEDKPWGSAEGTVCWKGGQSKGEVRDKKDDGKCVWVRLWYTMEDGSTNKVDSPKACGEGTVESVTGPSPEKSVSVKGRLMHG</sequence>
<protein>
    <submittedName>
        <fullName evidence="3">Uncharacterized protein</fullName>
    </submittedName>
</protein>
<evidence type="ECO:0000313" key="3">
    <source>
        <dbReference type="EMBL" id="SMD20520.1"/>
    </source>
</evidence>
<feature type="signal peptide" evidence="2">
    <location>
        <begin position="1"/>
        <end position="28"/>
    </location>
</feature>
<dbReference type="EMBL" id="FWXV01000006">
    <property type="protein sequence ID" value="SMD20520.1"/>
    <property type="molecule type" value="Genomic_DNA"/>
</dbReference>
<reference evidence="3 4" key="1">
    <citation type="submission" date="2017-04" db="EMBL/GenBank/DDBJ databases">
        <authorList>
            <person name="Afonso C.L."/>
            <person name="Miller P.J."/>
            <person name="Scott M.A."/>
            <person name="Spackman E."/>
            <person name="Goraichik I."/>
            <person name="Dimitrov K.M."/>
            <person name="Suarez D.L."/>
            <person name="Swayne D.E."/>
        </authorList>
    </citation>
    <scope>NUCLEOTIDE SEQUENCE [LARGE SCALE GENOMIC DNA]</scope>
    <source>
        <strain evidence="3 4">DSM 43828</strain>
    </source>
</reference>